<evidence type="ECO:0000256" key="11">
    <source>
        <dbReference type="SAM" id="MobiDB-lite"/>
    </source>
</evidence>
<comment type="subcellular location">
    <subcellularLocation>
        <location evidence="2">Cell inner membrane</location>
        <topology evidence="2">Multi-pass membrane protein</topology>
    </subcellularLocation>
</comment>
<dbReference type="GO" id="GO:0006779">
    <property type="term" value="P:porphyrin-containing compound biosynthetic process"/>
    <property type="evidence" value="ECO:0007669"/>
    <property type="project" value="UniProtKB-KW"/>
</dbReference>
<dbReference type="EMBL" id="PQCO01000148">
    <property type="protein sequence ID" value="PUE03760.1"/>
    <property type="molecule type" value="Genomic_DNA"/>
</dbReference>
<sequence>MRGLIHALIALALSVLLIRLLQADNGYLLLGYGAWTVEGSLALFVLLDLLLFALLYLLVRILIRFWSMPAGFRHWRQARTRRRARRALNQGLIELSEGDWRRAERDLVRYAGHSEFPLVNYLAAARAAQLQGADERRDHYLQMAHTSMPAADVAVGLTQAELQLSHSQLEQALATLMHLRQVAPKHTYVLKLLKELYQRLGAWQELAQLLPELKKRQVVDARELLRLEGEVNRERLHRAAQQEDIQALLDVWQGIPWSLRRGEALVSVYANHLLNRGQPDRAERLLRETLSRDWSDTLGELYGRVGAADGTLQLSAAEGWLEGRPENPVLLLSLARLSLRARLWGKARSYYEASITHGPSAEAYRELGALLERMGEIREAMHCYREGLGLNSPLPLPELPARLQPARIEPPAPMAPPDVAPLRARGAD</sequence>
<feature type="repeat" description="TPR" evidence="10">
    <location>
        <begin position="361"/>
        <end position="394"/>
    </location>
</feature>
<comment type="pathway">
    <text evidence="3">Porphyrin-containing compound metabolism; protoheme biosynthesis.</text>
</comment>
<dbReference type="AlphaFoldDB" id="A0A6N4DV04"/>
<organism evidence="14 15">
    <name type="scientific">Candidatus Sedimenticola endophacoides</name>
    <dbReference type="NCBI Taxonomy" id="2548426"/>
    <lineage>
        <taxon>Bacteria</taxon>
        <taxon>Pseudomonadati</taxon>
        <taxon>Pseudomonadota</taxon>
        <taxon>Gammaproteobacteria</taxon>
        <taxon>Chromatiales</taxon>
        <taxon>Sedimenticolaceae</taxon>
        <taxon>Sedimenticola</taxon>
    </lineage>
</organism>
<evidence type="ECO:0000313" key="14">
    <source>
        <dbReference type="EMBL" id="PUE03760.1"/>
    </source>
</evidence>
<dbReference type="GO" id="GO:0042168">
    <property type="term" value="P:heme metabolic process"/>
    <property type="evidence" value="ECO:0007669"/>
    <property type="project" value="InterPro"/>
</dbReference>
<evidence type="ECO:0000256" key="9">
    <source>
        <dbReference type="ARBA" id="ARBA00023244"/>
    </source>
</evidence>
<evidence type="ECO:0000256" key="6">
    <source>
        <dbReference type="ARBA" id="ARBA00022692"/>
    </source>
</evidence>
<evidence type="ECO:0000256" key="7">
    <source>
        <dbReference type="ARBA" id="ARBA00022989"/>
    </source>
</evidence>
<dbReference type="PROSITE" id="PS50005">
    <property type="entry name" value="TPR"/>
    <property type="match status" value="1"/>
</dbReference>
<evidence type="ECO:0000313" key="15">
    <source>
        <dbReference type="Proteomes" id="UP000250928"/>
    </source>
</evidence>
<keyword evidence="8 12" id="KW-0472">Membrane</keyword>
<keyword evidence="9" id="KW-0627">Porphyrin biosynthesis</keyword>
<evidence type="ECO:0000259" key="13">
    <source>
        <dbReference type="Pfam" id="PF07219"/>
    </source>
</evidence>
<reference evidence="14 15" key="1">
    <citation type="submission" date="2018-01" db="EMBL/GenBank/DDBJ databases">
        <title>Novel co-symbiosis in the lucinid bivalve Phacoides pectinatus.</title>
        <authorList>
            <person name="Lim S.J."/>
            <person name="Davis B.G."/>
            <person name="Gill D.E."/>
            <person name="Engel A.S."/>
            <person name="Anderson L.C."/>
            <person name="Campbell B.J."/>
        </authorList>
    </citation>
    <scope>NUCLEOTIDE SEQUENCE [LARGE SCALE GENOMIC DNA]</scope>
    <source>
        <strain evidence="14">N3_P5</strain>
    </source>
</reference>
<proteinExistence type="predicted"/>
<gene>
    <name evidence="14" type="ORF">C3L24_04130</name>
</gene>
<accession>A0A6N4DV04</accession>
<feature type="domain" description="HemY N-terminal" evidence="13">
    <location>
        <begin position="26"/>
        <end position="132"/>
    </location>
</feature>
<dbReference type="InterPro" id="IPR005254">
    <property type="entry name" value="Heme_biosyn_assoc_TPR_pro"/>
</dbReference>
<evidence type="ECO:0000256" key="10">
    <source>
        <dbReference type="PROSITE-ProRule" id="PRU00339"/>
    </source>
</evidence>
<protein>
    <submittedName>
        <fullName evidence="14">Heme biosynthesis protein HemY</fullName>
    </submittedName>
</protein>
<dbReference type="InterPro" id="IPR010817">
    <property type="entry name" value="HemY_N"/>
</dbReference>
<evidence type="ECO:0000256" key="8">
    <source>
        <dbReference type="ARBA" id="ARBA00023136"/>
    </source>
</evidence>
<evidence type="ECO:0000256" key="2">
    <source>
        <dbReference type="ARBA" id="ARBA00004429"/>
    </source>
</evidence>
<comment type="function">
    <text evidence="1">Involved in a late step of protoheme IX synthesis.</text>
</comment>
<dbReference type="GO" id="GO:0005886">
    <property type="term" value="C:plasma membrane"/>
    <property type="evidence" value="ECO:0007669"/>
    <property type="project" value="UniProtKB-SubCell"/>
</dbReference>
<evidence type="ECO:0000256" key="1">
    <source>
        <dbReference type="ARBA" id="ARBA00002962"/>
    </source>
</evidence>
<dbReference type="SMART" id="SM00028">
    <property type="entry name" value="TPR"/>
    <property type="match status" value="1"/>
</dbReference>
<dbReference type="InterPro" id="IPR011990">
    <property type="entry name" value="TPR-like_helical_dom_sf"/>
</dbReference>
<feature type="region of interest" description="Disordered" evidence="11">
    <location>
        <begin position="407"/>
        <end position="428"/>
    </location>
</feature>
<dbReference type="Pfam" id="PF07219">
    <property type="entry name" value="HemY_N"/>
    <property type="match status" value="1"/>
</dbReference>
<evidence type="ECO:0000256" key="4">
    <source>
        <dbReference type="ARBA" id="ARBA00022475"/>
    </source>
</evidence>
<keyword evidence="5" id="KW-0997">Cell inner membrane</keyword>
<keyword evidence="6 12" id="KW-0812">Transmembrane</keyword>
<dbReference type="Proteomes" id="UP000250928">
    <property type="component" value="Unassembled WGS sequence"/>
</dbReference>
<name>A0A6N4DV04_9GAMM</name>
<dbReference type="InterPro" id="IPR019734">
    <property type="entry name" value="TPR_rpt"/>
</dbReference>
<dbReference type="Gene3D" id="1.25.40.10">
    <property type="entry name" value="Tetratricopeptide repeat domain"/>
    <property type="match status" value="1"/>
</dbReference>
<feature type="transmembrane region" description="Helical" evidence="12">
    <location>
        <begin position="39"/>
        <end position="63"/>
    </location>
</feature>
<feature type="compositionally biased region" description="Pro residues" evidence="11">
    <location>
        <begin position="408"/>
        <end position="419"/>
    </location>
</feature>
<keyword evidence="10" id="KW-0802">TPR repeat</keyword>
<keyword evidence="7 12" id="KW-1133">Transmembrane helix</keyword>
<dbReference type="UniPathway" id="UPA00252"/>
<dbReference type="SUPFAM" id="SSF48452">
    <property type="entry name" value="TPR-like"/>
    <property type="match status" value="1"/>
</dbReference>
<evidence type="ECO:0000256" key="12">
    <source>
        <dbReference type="SAM" id="Phobius"/>
    </source>
</evidence>
<keyword evidence="4" id="KW-1003">Cell membrane</keyword>
<evidence type="ECO:0000256" key="3">
    <source>
        <dbReference type="ARBA" id="ARBA00004744"/>
    </source>
</evidence>
<comment type="caution">
    <text evidence="14">The sequence shown here is derived from an EMBL/GenBank/DDBJ whole genome shotgun (WGS) entry which is preliminary data.</text>
</comment>
<dbReference type="NCBIfam" id="TIGR00540">
    <property type="entry name" value="TPR_hemY_coli"/>
    <property type="match status" value="1"/>
</dbReference>
<evidence type="ECO:0000256" key="5">
    <source>
        <dbReference type="ARBA" id="ARBA00022519"/>
    </source>
</evidence>